<proteinExistence type="predicted"/>
<dbReference type="RefSeq" id="WP_162843967.1">
    <property type="nucleotide sequence ID" value="NZ_CP178397.1"/>
</dbReference>
<dbReference type="AlphaFoldDB" id="A0A1G7FDK8"/>
<dbReference type="Proteomes" id="UP000323502">
    <property type="component" value="Unassembled WGS sequence"/>
</dbReference>
<protein>
    <submittedName>
        <fullName evidence="1">Uncharacterized protein</fullName>
    </submittedName>
</protein>
<name>A0A1G7FDK8_9SPHN</name>
<organism evidence="1 2">
    <name type="scientific">Sphingomonas carotinifaciens</name>
    <dbReference type="NCBI Taxonomy" id="1166323"/>
    <lineage>
        <taxon>Bacteria</taxon>
        <taxon>Pseudomonadati</taxon>
        <taxon>Pseudomonadota</taxon>
        <taxon>Alphaproteobacteria</taxon>
        <taxon>Sphingomonadales</taxon>
        <taxon>Sphingomonadaceae</taxon>
        <taxon>Sphingomonas</taxon>
    </lineage>
</organism>
<reference evidence="1 2" key="1">
    <citation type="submission" date="2016-10" db="EMBL/GenBank/DDBJ databases">
        <authorList>
            <person name="Varghese N."/>
            <person name="Submissions S."/>
        </authorList>
    </citation>
    <scope>NUCLEOTIDE SEQUENCE [LARGE SCALE GENOMIC DNA]</scope>
    <source>
        <strain evidence="1 2">S7-754</strain>
    </source>
</reference>
<evidence type="ECO:0000313" key="2">
    <source>
        <dbReference type="Proteomes" id="UP000323502"/>
    </source>
</evidence>
<dbReference type="EMBL" id="FNBI01000001">
    <property type="protein sequence ID" value="SDE74038.1"/>
    <property type="molecule type" value="Genomic_DNA"/>
</dbReference>
<evidence type="ECO:0000313" key="1">
    <source>
        <dbReference type="EMBL" id="SDE74038.1"/>
    </source>
</evidence>
<keyword evidence="2" id="KW-1185">Reference proteome</keyword>
<accession>A0A1G7FDK8</accession>
<sequence>MFEITREIVAYGIIGGIVVLGAPFVVATLRKRHRDKLRRRGIKRYGH</sequence>
<gene>
    <name evidence="1" type="ORF">SAMN05216557_101359</name>
</gene>